<keyword evidence="6 8" id="KW-0482">Metalloprotease</keyword>
<accession>A0AAN7YNX5</accession>
<feature type="binding site" evidence="8">
    <location>
        <position position="364"/>
    </location>
    <ligand>
        <name>Zn(2+)</name>
        <dbReference type="ChEBI" id="CHEBI:29105"/>
        <note>catalytic</note>
    </ligand>
</feature>
<dbReference type="Gene3D" id="2.10.55.10">
    <property type="entry name" value="Leishmanolysin domain 3"/>
    <property type="match status" value="1"/>
</dbReference>
<evidence type="ECO:0000256" key="9">
    <source>
        <dbReference type="SAM" id="MobiDB-lite"/>
    </source>
</evidence>
<protein>
    <submittedName>
        <fullName evidence="10">Uncharacterized protein</fullName>
    </submittedName>
</protein>
<dbReference type="FunFam" id="3.90.132.10:FF:000001">
    <property type="entry name" value="leishmanolysin-like peptidase isoform X2"/>
    <property type="match status" value="1"/>
</dbReference>
<evidence type="ECO:0000256" key="6">
    <source>
        <dbReference type="ARBA" id="ARBA00023049"/>
    </source>
</evidence>
<evidence type="ECO:0000256" key="5">
    <source>
        <dbReference type="ARBA" id="ARBA00022833"/>
    </source>
</evidence>
<comment type="similarity">
    <text evidence="1">Belongs to the peptidase M8 family.</text>
</comment>
<dbReference type="AlphaFoldDB" id="A0AAN7YNX5"/>
<dbReference type="PANTHER" id="PTHR10942">
    <property type="entry name" value="LEISHMANOLYSIN-LIKE PEPTIDASE"/>
    <property type="match status" value="1"/>
</dbReference>
<evidence type="ECO:0000256" key="8">
    <source>
        <dbReference type="PIRSR" id="PIRSR601577-2"/>
    </source>
</evidence>
<name>A0AAN7YNX5_9MYCE</name>
<keyword evidence="2" id="KW-0645">Protease</keyword>
<evidence type="ECO:0000313" key="11">
    <source>
        <dbReference type="Proteomes" id="UP001344447"/>
    </source>
</evidence>
<dbReference type="GO" id="GO:0005737">
    <property type="term" value="C:cytoplasm"/>
    <property type="evidence" value="ECO:0007669"/>
    <property type="project" value="TreeGrafter"/>
</dbReference>
<dbReference type="GO" id="GO:0007155">
    <property type="term" value="P:cell adhesion"/>
    <property type="evidence" value="ECO:0007669"/>
    <property type="project" value="InterPro"/>
</dbReference>
<dbReference type="GO" id="GO:0006508">
    <property type="term" value="P:proteolysis"/>
    <property type="evidence" value="ECO:0007669"/>
    <property type="project" value="UniProtKB-KW"/>
</dbReference>
<organism evidence="10 11">
    <name type="scientific">Dictyostelium firmibasis</name>
    <dbReference type="NCBI Taxonomy" id="79012"/>
    <lineage>
        <taxon>Eukaryota</taxon>
        <taxon>Amoebozoa</taxon>
        <taxon>Evosea</taxon>
        <taxon>Eumycetozoa</taxon>
        <taxon>Dictyostelia</taxon>
        <taxon>Dictyosteliales</taxon>
        <taxon>Dictyosteliaceae</taxon>
        <taxon>Dictyostelium</taxon>
    </lineage>
</organism>
<proteinExistence type="inferred from homology"/>
<evidence type="ECO:0000313" key="10">
    <source>
        <dbReference type="EMBL" id="KAK5576196.1"/>
    </source>
</evidence>
<evidence type="ECO:0000256" key="7">
    <source>
        <dbReference type="PIRSR" id="PIRSR601577-1"/>
    </source>
</evidence>
<dbReference type="PANTHER" id="PTHR10942:SF11">
    <property type="entry name" value="GP63"/>
    <property type="match status" value="1"/>
</dbReference>
<dbReference type="Gene3D" id="3.10.170.20">
    <property type="match status" value="1"/>
</dbReference>
<feature type="active site" evidence="7">
    <location>
        <position position="361"/>
    </location>
</feature>
<dbReference type="EMBL" id="JAVFKY010000005">
    <property type="protein sequence ID" value="KAK5576196.1"/>
    <property type="molecule type" value="Genomic_DNA"/>
</dbReference>
<evidence type="ECO:0000256" key="2">
    <source>
        <dbReference type="ARBA" id="ARBA00022670"/>
    </source>
</evidence>
<dbReference type="Proteomes" id="UP001344447">
    <property type="component" value="Unassembled WGS sequence"/>
</dbReference>
<dbReference type="Gene3D" id="3.90.132.10">
    <property type="entry name" value="Leishmanolysin , domain 2"/>
    <property type="match status" value="1"/>
</dbReference>
<feature type="binding site" evidence="8">
    <location>
        <position position="360"/>
    </location>
    <ligand>
        <name>Zn(2+)</name>
        <dbReference type="ChEBI" id="CHEBI:29105"/>
        <note>catalytic</note>
    </ligand>
</feature>
<feature type="region of interest" description="Disordered" evidence="9">
    <location>
        <begin position="674"/>
        <end position="697"/>
    </location>
</feature>
<keyword evidence="5 8" id="KW-0862">Zinc</keyword>
<dbReference type="GO" id="GO:0016020">
    <property type="term" value="C:membrane"/>
    <property type="evidence" value="ECO:0007669"/>
    <property type="project" value="InterPro"/>
</dbReference>
<dbReference type="Pfam" id="PF01457">
    <property type="entry name" value="Peptidase_M8"/>
    <property type="match status" value="1"/>
</dbReference>
<dbReference type="SUPFAM" id="SSF55486">
    <property type="entry name" value="Metalloproteases ('zincins'), catalytic domain"/>
    <property type="match status" value="1"/>
</dbReference>
<dbReference type="GO" id="GO:0004222">
    <property type="term" value="F:metalloendopeptidase activity"/>
    <property type="evidence" value="ECO:0007669"/>
    <property type="project" value="InterPro"/>
</dbReference>
<dbReference type="InterPro" id="IPR001577">
    <property type="entry name" value="Peptidase_M8"/>
</dbReference>
<keyword evidence="11" id="KW-1185">Reference proteome</keyword>
<comment type="cofactor">
    <cofactor evidence="8">
        <name>Zn(2+)</name>
        <dbReference type="ChEBI" id="CHEBI:29105"/>
    </cofactor>
    <text evidence="8">Binds 1 zinc ion per subunit.</text>
</comment>
<gene>
    <name evidence="10" type="ORF">RB653_007337</name>
</gene>
<evidence type="ECO:0000256" key="1">
    <source>
        <dbReference type="ARBA" id="ARBA00005860"/>
    </source>
</evidence>
<feature type="binding site" evidence="8">
    <location>
        <position position="449"/>
    </location>
    <ligand>
        <name>Zn(2+)</name>
        <dbReference type="ChEBI" id="CHEBI:29105"/>
        <note>catalytic</note>
    </ligand>
</feature>
<evidence type="ECO:0000256" key="3">
    <source>
        <dbReference type="ARBA" id="ARBA00022723"/>
    </source>
</evidence>
<sequence length="697" mass="78234">MGLFDNFMYLGKVKNYVDNLPTDRNNSQEASKPELKVLIFMKLINDVALVNKIDGSIFIFVYCWNSPIFKKLGNEDKLINDIIKKGYNKLITDLKSNNLYHHDELKYNKLALENEKSKPMGYKCQHDKILNQHKIRIQQELKKNNNNFQFQKLQNSTTTKTTAATTTEEITSAPIRFKIDTSYITGTFDKYACYKVGDVVMVGSPVTNTPCNPDGSVYPCLYTCNAEDVQSTVYQKFLITSIVETMVEIFETKLKVINPQNSLIFNYDSNKGYCHYGIPIPNSYYDTGISNTDMYIYVTSRPYSSSSTVAYAAACNFATDSSLLGRPTAAIINFCPSYFTKFVGKENSIEYNMYVRTGIHEMTHALGFSSSFFDSYVVPNTKTVIRNGEGASGSFIFSDTTPSGENYSILKSGIFSDNVVQFAKDHYRCDNITKVELEDFGSTGTAGSHWEMRVVGEEYMIGYVSPTMPITDLSMSLLKDSGWYEIANTTQEQLVYGKGLGCDFVQKMCSPKTWNYTGYFCSTNGQASCTGTRAAKGKCKIENLGFKLPLQYQHFTDPYLVGSSVSSDGCPIATVEDNNSYCFDTSKQSTANNYVYEEYTETSKCFEYKNPTNQQIDQACWQQRCLNGTLQIKINTEWFDCPDSKTVVSNGITVVCPKSYYICSYSPSTEASSEEINSSEASSEEINSSSILLPSLS</sequence>
<keyword evidence="3 8" id="KW-0479">Metal-binding</keyword>
<reference evidence="10 11" key="1">
    <citation type="submission" date="2023-11" db="EMBL/GenBank/DDBJ databases">
        <title>Dfirmibasis_genome.</title>
        <authorList>
            <person name="Edelbroek B."/>
            <person name="Kjellin J."/>
            <person name="Jerlstrom-Hultqvist J."/>
            <person name="Soderbom F."/>
        </authorList>
    </citation>
    <scope>NUCLEOTIDE SEQUENCE [LARGE SCALE GENOMIC DNA]</scope>
    <source>
        <strain evidence="10 11">TNS-C-14</strain>
    </source>
</reference>
<evidence type="ECO:0000256" key="4">
    <source>
        <dbReference type="ARBA" id="ARBA00022801"/>
    </source>
</evidence>
<dbReference type="GO" id="GO:0046872">
    <property type="term" value="F:metal ion binding"/>
    <property type="evidence" value="ECO:0007669"/>
    <property type="project" value="UniProtKB-KW"/>
</dbReference>
<keyword evidence="4" id="KW-0378">Hydrolase</keyword>
<comment type="caution">
    <text evidence="10">The sequence shown here is derived from an EMBL/GenBank/DDBJ whole genome shotgun (WGS) entry which is preliminary data.</text>
</comment>